<dbReference type="Proteomes" id="UP000190897">
    <property type="component" value="Unassembled WGS sequence"/>
</dbReference>
<evidence type="ECO:0000313" key="3">
    <source>
        <dbReference type="EMBL" id="SKB43225.1"/>
    </source>
</evidence>
<organism evidence="3 4">
    <name type="scientific">Dyadobacter psychrophilus</name>
    <dbReference type="NCBI Taxonomy" id="651661"/>
    <lineage>
        <taxon>Bacteria</taxon>
        <taxon>Pseudomonadati</taxon>
        <taxon>Bacteroidota</taxon>
        <taxon>Cytophagia</taxon>
        <taxon>Cytophagales</taxon>
        <taxon>Spirosomataceae</taxon>
        <taxon>Dyadobacter</taxon>
    </lineage>
</organism>
<dbReference type="STRING" id="651661.SAMN05660293_00088"/>
<dbReference type="Gene3D" id="3.40.50.620">
    <property type="entry name" value="HUPs"/>
    <property type="match status" value="2"/>
</dbReference>
<reference evidence="4" key="1">
    <citation type="submission" date="2017-02" db="EMBL/GenBank/DDBJ databases">
        <authorList>
            <person name="Varghese N."/>
            <person name="Submissions S."/>
        </authorList>
    </citation>
    <scope>NUCLEOTIDE SEQUENCE [LARGE SCALE GENOMIC DNA]</scope>
    <source>
        <strain evidence="4">DSM 22270</strain>
    </source>
</reference>
<dbReference type="CDD" id="cd00293">
    <property type="entry name" value="USP-like"/>
    <property type="match status" value="1"/>
</dbReference>
<dbReference type="InterPro" id="IPR014729">
    <property type="entry name" value="Rossmann-like_a/b/a_fold"/>
</dbReference>
<evidence type="ECO:0000259" key="2">
    <source>
        <dbReference type="Pfam" id="PF00582"/>
    </source>
</evidence>
<comment type="similarity">
    <text evidence="1">Belongs to the universal stress protein A family.</text>
</comment>
<dbReference type="EMBL" id="FUZA01000001">
    <property type="protein sequence ID" value="SKB43225.1"/>
    <property type="molecule type" value="Genomic_DNA"/>
</dbReference>
<name>A0A1T5B7T8_9BACT</name>
<feature type="domain" description="UspA" evidence="2">
    <location>
        <begin position="199"/>
        <end position="253"/>
    </location>
</feature>
<protein>
    <submittedName>
        <fullName evidence="3">Nucleotide-binding universal stress protein, UspA family</fullName>
    </submittedName>
</protein>
<dbReference type="InterPro" id="IPR006016">
    <property type="entry name" value="UspA"/>
</dbReference>
<dbReference type="Pfam" id="PF00582">
    <property type="entry name" value="Usp"/>
    <property type="match status" value="2"/>
</dbReference>
<dbReference type="PRINTS" id="PR01438">
    <property type="entry name" value="UNVRSLSTRESS"/>
</dbReference>
<keyword evidence="4" id="KW-1185">Reference proteome</keyword>
<dbReference type="InterPro" id="IPR006015">
    <property type="entry name" value="Universal_stress_UspA"/>
</dbReference>
<feature type="domain" description="UspA" evidence="2">
    <location>
        <begin position="1"/>
        <end position="128"/>
    </location>
</feature>
<dbReference type="SUPFAM" id="SSF52402">
    <property type="entry name" value="Adenine nucleotide alpha hydrolases-like"/>
    <property type="match status" value="2"/>
</dbReference>
<evidence type="ECO:0000313" key="4">
    <source>
        <dbReference type="Proteomes" id="UP000190897"/>
    </source>
</evidence>
<dbReference type="PANTHER" id="PTHR46268:SF6">
    <property type="entry name" value="UNIVERSAL STRESS PROTEIN UP12"/>
    <property type="match status" value="1"/>
</dbReference>
<gene>
    <name evidence="3" type="ORF">SAMN05660293_00088</name>
</gene>
<evidence type="ECO:0000256" key="1">
    <source>
        <dbReference type="ARBA" id="ARBA00008791"/>
    </source>
</evidence>
<sequence>MQKILVPCDFSVSARRGLEFAVELAQATSGVVIVLSAISQQQVDENPIVSERYKAEFENFVVKISQPINIIHTIRIGRLLPAVLDLITEESVDLIVMGTRGSRGWESTFIGSNVEKILRRSPVPVFAVNQQSHLKNLRNIVFPCDLVLGNNYGTGQLKKLQALLNARLHLLRVDTTLGINKLILMQELKDYAAFHGLTNFTINIVKDTDEKDGILHFAKEINADMIAMTTHGSMDAAHMYRFSVSADVANHAHLLTWTCVQQSQASSLIKAK</sequence>
<proteinExistence type="inferred from homology"/>
<dbReference type="AlphaFoldDB" id="A0A1T5B7T8"/>
<accession>A0A1T5B7T8</accession>
<dbReference type="PANTHER" id="PTHR46268">
    <property type="entry name" value="STRESS RESPONSE PROTEIN NHAX"/>
    <property type="match status" value="1"/>
</dbReference>
<dbReference type="RefSeq" id="WP_170916542.1">
    <property type="nucleotide sequence ID" value="NZ_FUZA01000001.1"/>
</dbReference>